<proteinExistence type="predicted"/>
<name>A0ABD1ZEG4_9MARC</name>
<dbReference type="PANTHER" id="PTHR36356:SF1">
    <property type="entry name" value="EXPRESSED PROTEIN"/>
    <property type="match status" value="1"/>
</dbReference>
<protein>
    <submittedName>
        <fullName evidence="3">Uncharacterized protein</fullName>
    </submittedName>
</protein>
<feature type="transmembrane region" description="Helical" evidence="2">
    <location>
        <begin position="240"/>
        <end position="264"/>
    </location>
</feature>
<gene>
    <name evidence="3" type="ORF">R1flu_017504</name>
</gene>
<keyword evidence="4" id="KW-1185">Reference proteome</keyword>
<evidence type="ECO:0000256" key="1">
    <source>
        <dbReference type="SAM" id="MobiDB-lite"/>
    </source>
</evidence>
<evidence type="ECO:0000256" key="2">
    <source>
        <dbReference type="SAM" id="Phobius"/>
    </source>
</evidence>
<dbReference type="AlphaFoldDB" id="A0ABD1ZEG4"/>
<keyword evidence="2" id="KW-0812">Transmembrane</keyword>
<evidence type="ECO:0000313" key="3">
    <source>
        <dbReference type="EMBL" id="KAL2649376.1"/>
    </source>
</evidence>
<dbReference type="PANTHER" id="PTHR36356">
    <property type="entry name" value="EXPRESSED PROTEIN"/>
    <property type="match status" value="1"/>
</dbReference>
<organism evidence="3 4">
    <name type="scientific">Riccia fluitans</name>
    <dbReference type="NCBI Taxonomy" id="41844"/>
    <lineage>
        <taxon>Eukaryota</taxon>
        <taxon>Viridiplantae</taxon>
        <taxon>Streptophyta</taxon>
        <taxon>Embryophyta</taxon>
        <taxon>Marchantiophyta</taxon>
        <taxon>Marchantiopsida</taxon>
        <taxon>Marchantiidae</taxon>
        <taxon>Marchantiales</taxon>
        <taxon>Ricciaceae</taxon>
        <taxon>Riccia</taxon>
    </lineage>
</organism>
<dbReference type="Proteomes" id="UP001605036">
    <property type="component" value="Unassembled WGS sequence"/>
</dbReference>
<feature type="region of interest" description="Disordered" evidence="1">
    <location>
        <begin position="17"/>
        <end position="36"/>
    </location>
</feature>
<evidence type="ECO:0000313" key="4">
    <source>
        <dbReference type="Proteomes" id="UP001605036"/>
    </source>
</evidence>
<keyword evidence="2" id="KW-0472">Membrane</keyword>
<comment type="caution">
    <text evidence="3">The sequence shown here is derived from an EMBL/GenBank/DDBJ whole genome shotgun (WGS) entry which is preliminary data.</text>
</comment>
<accession>A0ABD1ZEG4</accession>
<reference evidence="3 4" key="1">
    <citation type="submission" date="2024-09" db="EMBL/GenBank/DDBJ databases">
        <title>Chromosome-scale assembly of Riccia fluitans.</title>
        <authorList>
            <person name="Paukszto L."/>
            <person name="Sawicki J."/>
            <person name="Karawczyk K."/>
            <person name="Piernik-Szablinska J."/>
            <person name="Szczecinska M."/>
            <person name="Mazdziarz M."/>
        </authorList>
    </citation>
    <scope>NUCLEOTIDE SEQUENCE [LARGE SCALE GENOMIC DNA]</scope>
    <source>
        <strain evidence="3">Rf_01</strain>
        <tissue evidence="3">Aerial parts of the thallus</tissue>
    </source>
</reference>
<sequence>MDPLILSFSVEIAPDQHHYTQRQGRKKRELEGETKSVGGPCNWKDRDFYHRILISSIQQTDSEINLHSWRWPLGLLRRCYVRGWNVIMATGNGQDFGSQASRVVKDASRKAQKAAREFSSQAEKLFEQAKRNASKLGKEDEDLQTKLNRFAQAAIRKLEEVTYDVKRWAAKWDREYQITEKAQQAFEYASEQVQSVDRQLGVGRKTRELTVNLRLKWPTYRRQLSDFLETPIGKSAGTVFLLWLLVSGWFFRLLLFSMWVIPFLPLLISKFGKAAIVQGTCPNCGMQYVGGRNQIVTCSRCRGVVWQPRTDFSRDSKADPQIIDIDIDSK</sequence>
<dbReference type="EMBL" id="JBHFFA010000001">
    <property type="protein sequence ID" value="KAL2649376.1"/>
    <property type="molecule type" value="Genomic_DNA"/>
</dbReference>
<keyword evidence="2" id="KW-1133">Transmembrane helix</keyword>